<dbReference type="Proteomes" id="UP000693942">
    <property type="component" value="Unassembled WGS sequence"/>
</dbReference>
<reference evidence="4" key="1">
    <citation type="submission" date="2021-04" db="EMBL/GenBank/DDBJ databases">
        <title>First draft genome resource for Brassicaceae pathogens Fusarium oxysporum f. sp. raphani and Fusarium oxysporum f. sp. rapae.</title>
        <authorList>
            <person name="Asai S."/>
        </authorList>
    </citation>
    <scope>NUCLEOTIDE SEQUENCE</scope>
    <source>
        <strain evidence="4">Tf1262</strain>
    </source>
</reference>
<dbReference type="EMBL" id="JAELUR010000035">
    <property type="protein sequence ID" value="KAG7404563.1"/>
    <property type="molecule type" value="Genomic_DNA"/>
</dbReference>
<comment type="caution">
    <text evidence="4">The sequence shown here is derived from an EMBL/GenBank/DDBJ whole genome shotgun (WGS) entry which is preliminary data.</text>
</comment>
<dbReference type="PANTHER" id="PTHR47256:SF1">
    <property type="entry name" value="ZN(II)2CYS6 TRANSCRIPTION FACTOR (EUROFUNG)"/>
    <property type="match status" value="1"/>
</dbReference>
<dbReference type="CDD" id="cd00067">
    <property type="entry name" value="GAL4"/>
    <property type="match status" value="1"/>
</dbReference>
<dbReference type="InterPro" id="IPR053187">
    <property type="entry name" value="Notoamide_regulator"/>
</dbReference>
<evidence type="ECO:0000256" key="1">
    <source>
        <dbReference type="ARBA" id="ARBA00023242"/>
    </source>
</evidence>
<keyword evidence="1" id="KW-0539">Nucleus</keyword>
<protein>
    <submittedName>
        <fullName evidence="4">Echinocandin B biosynthetic cluster transcription factor ecdB</fullName>
    </submittedName>
</protein>
<dbReference type="PANTHER" id="PTHR47256">
    <property type="entry name" value="ZN(II)2CYS6 TRANSCRIPTION FACTOR (EUROFUNG)-RELATED"/>
    <property type="match status" value="1"/>
</dbReference>
<organism evidence="4 5">
    <name type="scientific">Fusarium oxysporum f. sp. raphani</name>
    <dbReference type="NCBI Taxonomy" id="96318"/>
    <lineage>
        <taxon>Eukaryota</taxon>
        <taxon>Fungi</taxon>
        <taxon>Dikarya</taxon>
        <taxon>Ascomycota</taxon>
        <taxon>Pezizomycotina</taxon>
        <taxon>Sordariomycetes</taxon>
        <taxon>Hypocreomycetidae</taxon>
        <taxon>Hypocreales</taxon>
        <taxon>Nectriaceae</taxon>
        <taxon>Fusarium</taxon>
        <taxon>Fusarium oxysporum species complex</taxon>
    </lineage>
</organism>
<dbReference type="PROSITE" id="PS00463">
    <property type="entry name" value="ZN2_CY6_FUNGAL_1"/>
    <property type="match status" value="1"/>
</dbReference>
<dbReference type="InterPro" id="IPR001138">
    <property type="entry name" value="Zn2Cys6_DnaBD"/>
</dbReference>
<accession>A0A8J5NJW1</accession>
<feature type="compositionally biased region" description="Polar residues" evidence="2">
    <location>
        <begin position="1"/>
        <end position="16"/>
    </location>
</feature>
<dbReference type="SMART" id="SM00066">
    <property type="entry name" value="GAL4"/>
    <property type="match status" value="1"/>
</dbReference>
<evidence type="ECO:0000313" key="5">
    <source>
        <dbReference type="Proteomes" id="UP000693942"/>
    </source>
</evidence>
<sequence length="143" mass="15979">MSSSPPLQSLANNGMPSSVPGFRRLVSAPVSTSESTSSGSDQGRSLLSHLRPRAKQTKIACESCRKRKAKCCGERPKCRGCINRGVQCHYQASNWDLKRKYDEIREKSNIYEQLCYLLTCLPERDAQGILRRLREGADIATTM</sequence>
<dbReference type="AlphaFoldDB" id="A0A8J5NJW1"/>
<proteinExistence type="predicted"/>
<name>A0A8J5NJW1_FUSOX</name>
<gene>
    <name evidence="4" type="primary">ecdB-5</name>
    <name evidence="4" type="ORF">Forpi1262_v018536</name>
</gene>
<evidence type="ECO:0000259" key="3">
    <source>
        <dbReference type="PROSITE" id="PS50048"/>
    </source>
</evidence>
<dbReference type="Pfam" id="PF00172">
    <property type="entry name" value="Zn_clus"/>
    <property type="match status" value="1"/>
</dbReference>
<dbReference type="GO" id="GO:0008270">
    <property type="term" value="F:zinc ion binding"/>
    <property type="evidence" value="ECO:0007669"/>
    <property type="project" value="InterPro"/>
</dbReference>
<dbReference type="GO" id="GO:0000981">
    <property type="term" value="F:DNA-binding transcription factor activity, RNA polymerase II-specific"/>
    <property type="evidence" value="ECO:0007669"/>
    <property type="project" value="InterPro"/>
</dbReference>
<feature type="compositionally biased region" description="Low complexity" evidence="2">
    <location>
        <begin position="27"/>
        <end position="45"/>
    </location>
</feature>
<evidence type="ECO:0000256" key="2">
    <source>
        <dbReference type="SAM" id="MobiDB-lite"/>
    </source>
</evidence>
<dbReference type="PROSITE" id="PS50048">
    <property type="entry name" value="ZN2_CY6_FUNGAL_2"/>
    <property type="match status" value="1"/>
</dbReference>
<feature type="region of interest" description="Disordered" evidence="2">
    <location>
        <begin position="1"/>
        <end position="54"/>
    </location>
</feature>
<feature type="domain" description="Zn(2)-C6 fungal-type" evidence="3">
    <location>
        <begin position="60"/>
        <end position="90"/>
    </location>
</feature>
<evidence type="ECO:0000313" key="4">
    <source>
        <dbReference type="EMBL" id="KAG7404563.1"/>
    </source>
</evidence>